<gene>
    <name evidence="1" type="ORF">O998_04920</name>
</gene>
<accession>A0A7H9DZP5</accession>
<protein>
    <submittedName>
        <fullName evidence="1">Uncharacterized protein</fullName>
    </submittedName>
</protein>
<dbReference type="EMBL" id="CP046639">
    <property type="protein sequence ID" value="QLL67052.1"/>
    <property type="molecule type" value="Genomic_DNA"/>
</dbReference>
<sequence>MFDRPSMEVGLYDAWVKTYRWHSLERWEYQAIDVGTVLAYMKRDPSDGRLYLCACSRFSPLLSGQLYEEAAMMRKHRLDEVTNYEDLSFDKKLEAVCLSEHWSYTTYRECMPVDTSTPAVPAFCNVYARDLHMKALPMEFSKQSYFVPGLRVFRRQNSSSGQGYQKISAYIGPHDGYTGSLVGVSRYARCDKRYNAMEPKACSVGGLEDSNYGYAVVQSGDGVCLKYNYQGRQSIECVPSPELPIAVVSPSHGGLRMQFLDCQDKQEGKATKYCDFTMMPGEREKEFGFSVMKPKLKKGEYELEEEFRCLDKDGNVSSDQKAGKCDNSQKFYVGDPDSNVICYSLPNNETKQFYVKRGDRHYWIRELEKVLVANSFLSEQKRYAQCPDSQSIDIAKLSQEDIDKLQKRGRDTYVLSSKVYNFRGNQVLCRDNISYQYDNYRAFPYNGICSGENSVGVLEGYCKTRYKSLDNFQPIFLRGKDEVAPERIRPLNPIFQGMCVSNFPSHEYVYGAQESNIIKQGDGYIEYVLEVGEKNATCDFLKIEMWGAGESGSLSTGAVGKQGEYVMGLLKPDLKKMQYLSIKVGQGGIANATHYDARKARGYNTTVSLCDDFQAQKCSMELVARGGGQVAEAVTKGTSNLMHYRVSEGLTAAIGKNEVYTPYHGPYKSSGVLNDNEAGCIRKPNDKSNNTQVIAPSNFPGTGGCARSDINVVQHGAHGRVKITCEKWSGPAGTIKKWRTKLACDQKTASAFKEIKKQANSVSDKTKKLFQEASTDEFCEYVADAPLFSNAVKQLAATANVSLENAKAVEQWVSSKLKPLEKALDTEKKVSMYEGIKISDVANAPQKDNALKRREIFLSSFKEFLLKTKVTIFNSQISALLEELSIDAKKRGKQIHGVFKIMSRDGVKSVPEPRLQEYLSNLLWILRGSQSDWSLKDLISYGQDTFLLLLNPEILNAYEKEYAQTPAEGSRSDATSEHMAVFRRELRELVDGTQCVSGVKSSDERVWIALLDVLSIHSRTKWVHLNQLVEVMRRDKSRGFEDEEFLKTYLNDIADIIEKGEFRRDVDDLISECAERFFRTLEYPPDILAAYIKGYTSKVPGSDSQAAIAALRQDFIKIISDEMSSMPKGRGDIRKMLPVLHDKTKFIWKHTHWLIESMMHNESTYNAEKKFLEQYIGNLLSITESKEGNVGNSIWGKKHTERFVQTLEQRYPNIMQAYTKTYVGKKGGDALQARSAIKQELEDLFTVASGAELKKILPDLIKKTGGKRISALFRVIQRAGIKDLSGKKFMRDNFKKLLGSLNEGEENFQYRKKDVEELLLVLQGYPEILKSFGIFKEFGEEENISTQESIELLRKELNEFLGGASLVDLLETLRDVTKNRWKNAHRLFSTIIDVNVGHDNKNEFLKSYFGKLVDIIEGNAYGNTATQGAMDQTKQLYGILQKQYQQVLREYNMRCIRDNPTETLWESWRSCFDAYEKDLQSIFSWALEENVANLLQSLIIQTKGKHLDVLFSLIKQKGLKNPVLVESYMHVLSKLLKVLEGEQSLQYTDTDIKEFIGTMRGFDSKEILQEYEEEYAKKQGSFKRSDWSYGDDISKFLERAFRKVLNRRSLEDLIADVCDYTYEGGWAYDVFQALKKRNEAQSKVYSEFVDKYIRKLVNAIEDEKATADKTYVIKSVEKFLSTVSVQDGLWQYGIRPYDIMRNNVLAFRKHIEKIVKVKSAKRSR</sequence>
<proteinExistence type="predicted"/>
<evidence type="ECO:0000313" key="2">
    <source>
        <dbReference type="Proteomes" id="UP000510938"/>
    </source>
</evidence>
<organism evidence="1 2">
    <name type="scientific">Anaplasma phagocytophilum str. Norway variant1</name>
    <dbReference type="NCBI Taxonomy" id="1392506"/>
    <lineage>
        <taxon>Bacteria</taxon>
        <taxon>Pseudomonadati</taxon>
        <taxon>Pseudomonadota</taxon>
        <taxon>Alphaproteobacteria</taxon>
        <taxon>Rickettsiales</taxon>
        <taxon>Anaplasmataceae</taxon>
        <taxon>Anaplasma</taxon>
        <taxon>phagocytophilum group</taxon>
    </lineage>
</organism>
<reference evidence="1 2" key="1">
    <citation type="submission" date="2019-12" db="EMBL/GenBank/DDBJ databases">
        <title>A sheep strain of Anaplasma phagocytophilum contains multiple genomes.</title>
        <authorList>
            <person name="Barbet A.F."/>
            <person name="Crosby F.L."/>
            <person name="Eskeland S."/>
            <person name="Stuen S."/>
            <person name="Granquist E.G."/>
            <person name="Munderloh U.G."/>
        </authorList>
    </citation>
    <scope>NUCLEOTIDE SEQUENCE [LARGE SCALE GENOMIC DNA]</scope>
    <source>
        <strain evidence="1 2">Norway Variant 1</strain>
    </source>
</reference>
<dbReference type="Proteomes" id="UP000510938">
    <property type="component" value="Chromosome"/>
</dbReference>
<name>A0A7H9DZP5_ANAPH</name>
<evidence type="ECO:0000313" key="1">
    <source>
        <dbReference type="EMBL" id="QLL67052.1"/>
    </source>
</evidence>
<dbReference type="RefSeq" id="WP_180843554.1">
    <property type="nucleotide sequence ID" value="NZ_CP046639.1"/>
</dbReference>